<dbReference type="EMBL" id="CM026426">
    <property type="protein sequence ID" value="KAG0572780.1"/>
    <property type="molecule type" value="Genomic_DNA"/>
</dbReference>
<accession>A0A8T0HPB7</accession>
<comment type="caution">
    <text evidence="1">The sequence shown here is derived from an EMBL/GenBank/DDBJ whole genome shotgun (WGS) entry which is preliminary data.</text>
</comment>
<keyword evidence="2" id="KW-1185">Reference proteome</keyword>
<sequence length="159" mass="17222">MKTGLQVSLRYSRATTPPYVLREDARINALECTVQQIATDLSSSKDQLREVKELLLQLINPQTSNPPSTSPILTPDVARPGSNLAYAHPCSPAPGVINTPLLETNLTSLFNSREPCMRMQDDLQTRTSPSKTPITTAVADVETSCSWASGDTVPVTPNT</sequence>
<dbReference type="Proteomes" id="UP000822688">
    <property type="component" value="Chromosome V"/>
</dbReference>
<reference evidence="1" key="1">
    <citation type="submission" date="2020-06" db="EMBL/GenBank/DDBJ databases">
        <title>WGS assembly of Ceratodon purpureus strain R40.</title>
        <authorList>
            <person name="Carey S.B."/>
            <person name="Jenkins J."/>
            <person name="Shu S."/>
            <person name="Lovell J.T."/>
            <person name="Sreedasyam A."/>
            <person name="Maumus F."/>
            <person name="Tiley G.P."/>
            <person name="Fernandez-Pozo N."/>
            <person name="Barry K."/>
            <person name="Chen C."/>
            <person name="Wang M."/>
            <person name="Lipzen A."/>
            <person name="Daum C."/>
            <person name="Saski C.A."/>
            <person name="Payton A.C."/>
            <person name="Mcbreen J.C."/>
            <person name="Conrad R.E."/>
            <person name="Kollar L.M."/>
            <person name="Olsson S."/>
            <person name="Huttunen S."/>
            <person name="Landis J.B."/>
            <person name="Wickett N.J."/>
            <person name="Johnson M.G."/>
            <person name="Rensing S.A."/>
            <person name="Grimwood J."/>
            <person name="Schmutz J."/>
            <person name="Mcdaniel S.F."/>
        </authorList>
    </citation>
    <scope>NUCLEOTIDE SEQUENCE</scope>
    <source>
        <strain evidence="1">R40</strain>
    </source>
</reference>
<proteinExistence type="predicted"/>
<organism evidence="1 2">
    <name type="scientific">Ceratodon purpureus</name>
    <name type="common">Fire moss</name>
    <name type="synonym">Dicranum purpureum</name>
    <dbReference type="NCBI Taxonomy" id="3225"/>
    <lineage>
        <taxon>Eukaryota</taxon>
        <taxon>Viridiplantae</taxon>
        <taxon>Streptophyta</taxon>
        <taxon>Embryophyta</taxon>
        <taxon>Bryophyta</taxon>
        <taxon>Bryophytina</taxon>
        <taxon>Bryopsida</taxon>
        <taxon>Dicranidae</taxon>
        <taxon>Pseudoditrichales</taxon>
        <taxon>Ditrichaceae</taxon>
        <taxon>Ceratodon</taxon>
    </lineage>
</organism>
<protein>
    <submittedName>
        <fullName evidence="1">Uncharacterized protein</fullName>
    </submittedName>
</protein>
<dbReference type="AlphaFoldDB" id="A0A8T0HPB7"/>
<gene>
    <name evidence="1" type="ORF">KC19_VG124400</name>
</gene>
<name>A0A8T0HPB7_CERPU</name>
<evidence type="ECO:0000313" key="1">
    <source>
        <dbReference type="EMBL" id="KAG0572780.1"/>
    </source>
</evidence>
<evidence type="ECO:0000313" key="2">
    <source>
        <dbReference type="Proteomes" id="UP000822688"/>
    </source>
</evidence>